<comment type="caution">
    <text evidence="2">The sequence shown here is derived from an EMBL/GenBank/DDBJ whole genome shotgun (WGS) entry which is preliminary data.</text>
</comment>
<dbReference type="RefSeq" id="WP_191199528.1">
    <property type="nucleotide sequence ID" value="NZ_BAAAPA010000005.1"/>
</dbReference>
<feature type="signal peptide" evidence="1">
    <location>
        <begin position="1"/>
        <end position="24"/>
    </location>
</feature>
<evidence type="ECO:0000256" key="1">
    <source>
        <dbReference type="SAM" id="SignalP"/>
    </source>
</evidence>
<reference evidence="2 3" key="1">
    <citation type="submission" date="2020-09" db="EMBL/GenBank/DDBJ databases">
        <title>novel species in genus Nocardioides.</title>
        <authorList>
            <person name="Zhang G."/>
        </authorList>
    </citation>
    <scope>NUCLEOTIDE SEQUENCE [LARGE SCALE GENOMIC DNA]</scope>
    <source>
        <strain evidence="2 3">19197</strain>
    </source>
</reference>
<keyword evidence="1" id="KW-0732">Signal</keyword>
<proteinExistence type="predicted"/>
<evidence type="ECO:0000313" key="3">
    <source>
        <dbReference type="Proteomes" id="UP000649289"/>
    </source>
</evidence>
<keyword evidence="3" id="KW-1185">Reference proteome</keyword>
<organism evidence="2 3">
    <name type="scientific">Nocardioides hwasunensis</name>
    <dbReference type="NCBI Taxonomy" id="397258"/>
    <lineage>
        <taxon>Bacteria</taxon>
        <taxon>Bacillati</taxon>
        <taxon>Actinomycetota</taxon>
        <taxon>Actinomycetes</taxon>
        <taxon>Propionibacteriales</taxon>
        <taxon>Nocardioidaceae</taxon>
        <taxon>Nocardioides</taxon>
    </lineage>
</organism>
<name>A0ABR8MGK7_9ACTN</name>
<protein>
    <submittedName>
        <fullName evidence="2">Uncharacterized protein</fullName>
    </submittedName>
</protein>
<accession>A0ABR8MGK7</accession>
<gene>
    <name evidence="2" type="ORF">IEZ25_11335</name>
</gene>
<dbReference type="EMBL" id="JACXYY010000004">
    <property type="protein sequence ID" value="MBD3915207.1"/>
    <property type="molecule type" value="Genomic_DNA"/>
</dbReference>
<feature type="chain" id="PRO_5045479333" evidence="1">
    <location>
        <begin position="25"/>
        <end position="233"/>
    </location>
</feature>
<evidence type="ECO:0000313" key="2">
    <source>
        <dbReference type="EMBL" id="MBD3915207.1"/>
    </source>
</evidence>
<dbReference type="Proteomes" id="UP000649289">
    <property type="component" value="Unassembled WGS sequence"/>
</dbReference>
<sequence>MRINRLVAGTVSAGLLGLAPIAIAAPSHATENRTAAVVATPSAPALTLGDDFSVSVTVTDTADGSSVYNGTSTLYALAPGAAEYAPVATGTSASSSFFDVKPKTNTTYKVVYSGYTATSTYQNNYAVAESAPFTVGVARKLVIKNPRGTFIKGKVKPKYAKKKIVIQKKVGKKWKKFRTLKTNKKSAFQTTLPASKKRTFFRFIVKGNAKYIDTVAEGSTISYRSASPRVTLG</sequence>